<organism evidence="5 6">
    <name type="scientific">Dielma fastidiosa</name>
    <dbReference type="NCBI Taxonomy" id="1034346"/>
    <lineage>
        <taxon>Bacteria</taxon>
        <taxon>Bacillati</taxon>
        <taxon>Bacillota</taxon>
        <taxon>Erysipelotrichia</taxon>
        <taxon>Erysipelotrichales</taxon>
        <taxon>Erysipelotrichaceae</taxon>
        <taxon>Dielma</taxon>
    </lineage>
</organism>
<dbReference type="Gene3D" id="2.10.270.10">
    <property type="entry name" value="Cholin Binding"/>
    <property type="match status" value="1"/>
</dbReference>
<comment type="caution">
    <text evidence="5">The sequence shown here is derived from an EMBL/GenBank/DDBJ whole genome shotgun (WGS) entry which is preliminary data.</text>
</comment>
<dbReference type="RefSeq" id="WP_022939532.1">
    <property type="nucleotide sequence ID" value="NZ_CABKRQ010000010.1"/>
</dbReference>
<keyword evidence="4" id="KW-0732">Signal</keyword>
<feature type="signal peptide" evidence="4">
    <location>
        <begin position="1"/>
        <end position="26"/>
    </location>
</feature>
<keyword evidence="1" id="KW-0677">Repeat</keyword>
<dbReference type="OrthoDB" id="1969921at2"/>
<evidence type="ECO:0000313" key="6">
    <source>
        <dbReference type="Proteomes" id="UP000247612"/>
    </source>
</evidence>
<accession>A0A318KL15</accession>
<evidence type="ECO:0000256" key="2">
    <source>
        <dbReference type="PROSITE-ProRule" id="PRU00591"/>
    </source>
</evidence>
<protein>
    <submittedName>
        <fullName evidence="5">Uncharacterized protein</fullName>
    </submittedName>
</protein>
<feature type="chain" id="PRO_5016374841" evidence="4">
    <location>
        <begin position="27"/>
        <end position="1502"/>
    </location>
</feature>
<dbReference type="EMBL" id="QJKH01000011">
    <property type="protein sequence ID" value="PXX77338.1"/>
    <property type="molecule type" value="Genomic_DNA"/>
</dbReference>
<dbReference type="InterPro" id="IPR018337">
    <property type="entry name" value="Cell_wall/Cho-bd_repeat"/>
</dbReference>
<gene>
    <name evidence="5" type="ORF">DES51_11190</name>
</gene>
<name>A0A318KL15_9FIRM</name>
<dbReference type="Proteomes" id="UP000247612">
    <property type="component" value="Unassembled WGS sequence"/>
</dbReference>
<keyword evidence="6" id="KW-1185">Reference proteome</keyword>
<evidence type="ECO:0000256" key="3">
    <source>
        <dbReference type="SAM" id="MobiDB-lite"/>
    </source>
</evidence>
<feature type="region of interest" description="Disordered" evidence="3">
    <location>
        <begin position="1292"/>
        <end position="1311"/>
    </location>
</feature>
<dbReference type="SUPFAM" id="SSF69360">
    <property type="entry name" value="Cell wall binding repeat"/>
    <property type="match status" value="1"/>
</dbReference>
<dbReference type="PROSITE" id="PS51170">
    <property type="entry name" value="CW"/>
    <property type="match status" value="1"/>
</dbReference>
<sequence length="1502" mass="161790">MKRIRRIICSSFLCAALVGSTCIVSAEKGFEESMAVKETISFVGYEADAGQPYQIIRLKEKIAEAEIAFPQTLTVNLAGKTEPETFAVSWQTAEDYANSTYDTYIFTPVWDTSEYELAFENDMSPFIEVQITQGIEENLTNTINNTYSNVITLGTGGTYANFSALFDEPSIQGDVVVSLTSDINETKTATPLIIPKRFTSLTIQSDSSGTQRAFNINEKNEFSIEEMNSLYANGCSLIIGKDIVFGSPVNEWKYNNASIYGGGYKEDVTGNTNIEFNGVLKQGNIFGGGFNSNVDGNTKVTISGEVYGIVAGGGYAHADNNITSNITINADVSGSTVVNTNEDSYAAYVRGGGFADLNLTSNYKVIMNAKVGGNVTVTIDGQVCDDLFSVIAGGYVKCNPQFNYEAELNADISGNVNLTFKSNARSEWDPFGVYGGGYAESAAGNNNLNNRNVSASAKVYQNVTIIAAEDSMAGDYEEYDEQDYARAFRCLYGGGYASGLGSDVTVNGNTIITTARPVFEGVSGVYGGGYAVKSGTADVKGTTHITIQKINGQYYYENANGVFGGGHAESSYDPENFGNTFKISQANVGGTEITIKTGAVMESGNSNPGISVLGGGFADGSVGKADNYDPDYFEFVDSAYDKCPVIAKVLGNVKITIEDNVKLVSGLIGGGAVNLRGDATVTGSVDVVLGDNCKVVAPNYEEEIGMGNFIGGGYVYYNVDKNLLPQDEPEAIADVLGNVTAVFGNNSKFGRWFVGGGYTGSGTINAQANIKGNFTNTFNGNVTVTNYFIGKGYATGESASAEVGTKGNSNVISTYFNGNGASSISTGSSLMYCSGYSSISNSANINGTVNLVFNGSIPTKTVVGGGYSITGESNIDGNLNVVFKDFTAPLTTSIYSGGVAKTRGQSKISGSLQVEYNNLTINNFNYGAVLYSADANVDIDGDEIKIFKDVVTEGKYIGGSWGMDASHQVNVKGSSIINLQGGNQITGAINSGGYAFSTVNKALFNITGNQNSPIQILGIKNNCTITNGIEVNIGDGTNSMQLESYYISGADKVNIAKNATLSLADEPLSSEAVNTNHLFWDVKNLTIQEGGKLSLVNSSSTIMQEAISNEYIGNGTLVLEAGKSLSIGGTAAGTTQLEIQGSPAKDQVYVTVANGGSEIFNYTSDSLNLNKEESGNTHTWKLVEAEIPVNSISGITEGKEYFKGDTLAFTALGNGMENNTPSLNNKRWLPSKCLIDTTEINLDSAYSGTINTTNLSTGAHKLSITFTEQRYDGSNWSNTGRDDIKEVTFTLKEKSSTPSSGGGSYAPSTKKEGFVENSGKTYYYINGKPADNGFILLDKDQQLVQALSPDQFIQKPTTADAVYYIKEDRTIAKNEWVVLDQNGNFVDTMPLNEFKDAYGEEYKLYAAREDGQLVQSWLEVNGVWFYFLEDYSARYQYWQAHWNDWYLFEHYTYVTNRWQPTSEGRWYYLDSEGRMVRNQWIDGCWIDEYGIYWSPIYTPEND</sequence>
<evidence type="ECO:0000256" key="1">
    <source>
        <dbReference type="ARBA" id="ARBA00022737"/>
    </source>
</evidence>
<reference evidence="5 6" key="1">
    <citation type="submission" date="2018-05" db="EMBL/GenBank/DDBJ databases">
        <title>Genomic Encyclopedia of Type Strains, Phase IV (KMG-IV): sequencing the most valuable type-strain genomes for metagenomic binning, comparative biology and taxonomic classification.</title>
        <authorList>
            <person name="Goeker M."/>
        </authorList>
    </citation>
    <scope>NUCLEOTIDE SEQUENCE [LARGE SCALE GENOMIC DNA]</scope>
    <source>
        <strain evidence="5 6">JC118</strain>
    </source>
</reference>
<evidence type="ECO:0000313" key="5">
    <source>
        <dbReference type="EMBL" id="PXX77338.1"/>
    </source>
</evidence>
<feature type="repeat" description="Cell wall-binding" evidence="2">
    <location>
        <begin position="1455"/>
        <end position="1475"/>
    </location>
</feature>
<proteinExistence type="predicted"/>
<evidence type="ECO:0000256" key="4">
    <source>
        <dbReference type="SAM" id="SignalP"/>
    </source>
</evidence>
<dbReference type="STRING" id="1034346.GCA_000313565_03254"/>